<evidence type="ECO:0000313" key="1">
    <source>
        <dbReference type="EMBL" id="MBB5953712.1"/>
    </source>
</evidence>
<dbReference type="AlphaFoldDB" id="A0A841C5A6"/>
<dbReference type="EMBL" id="JACHJN010000001">
    <property type="protein sequence ID" value="MBB5953712.1"/>
    <property type="molecule type" value="Genomic_DNA"/>
</dbReference>
<organism evidence="1 2">
    <name type="scientific">Saccharothrix tamanrassetensis</name>
    <dbReference type="NCBI Taxonomy" id="1051531"/>
    <lineage>
        <taxon>Bacteria</taxon>
        <taxon>Bacillati</taxon>
        <taxon>Actinomycetota</taxon>
        <taxon>Actinomycetes</taxon>
        <taxon>Pseudonocardiales</taxon>
        <taxon>Pseudonocardiaceae</taxon>
        <taxon>Saccharothrix</taxon>
    </lineage>
</organism>
<protein>
    <submittedName>
        <fullName evidence="1">Uncharacterized protein</fullName>
    </submittedName>
</protein>
<keyword evidence="2" id="KW-1185">Reference proteome</keyword>
<gene>
    <name evidence="1" type="ORF">FHS29_000282</name>
</gene>
<name>A0A841C5A6_9PSEU</name>
<reference evidence="1 2" key="1">
    <citation type="submission" date="2020-08" db="EMBL/GenBank/DDBJ databases">
        <title>Genomic Encyclopedia of Type Strains, Phase III (KMG-III): the genomes of soil and plant-associated and newly described type strains.</title>
        <authorList>
            <person name="Whitman W."/>
        </authorList>
    </citation>
    <scope>NUCLEOTIDE SEQUENCE [LARGE SCALE GENOMIC DNA]</scope>
    <source>
        <strain evidence="1 2">CECT 8640</strain>
    </source>
</reference>
<evidence type="ECO:0000313" key="2">
    <source>
        <dbReference type="Proteomes" id="UP000547510"/>
    </source>
</evidence>
<dbReference type="Gene3D" id="3.30.930.10">
    <property type="entry name" value="Bira Bifunctional Protein, Domain 2"/>
    <property type="match status" value="1"/>
</dbReference>
<accession>A0A841C5A6</accession>
<dbReference type="Proteomes" id="UP000547510">
    <property type="component" value="Unassembled WGS sequence"/>
</dbReference>
<comment type="caution">
    <text evidence="1">The sequence shown here is derived from an EMBL/GenBank/DDBJ whole genome shotgun (WGS) entry which is preliminary data.</text>
</comment>
<dbReference type="InterPro" id="IPR045864">
    <property type="entry name" value="aa-tRNA-synth_II/BPL/LPL"/>
</dbReference>
<proteinExistence type="predicted"/>
<sequence>MTRLTGVDGADALAILGPDETALVRELDRTFAGWGLAAGASEISAPPLYPVGDLEKFDVYTNFPHLALVAGPLVTGEHAGKPVGGRFGAADLREAAYGLPHATCFGVYLYHEGTRVGRSTVVTLVNRCFRNEDHYGGLRRLAAFQMREIVALGTYEHTQRVIGEFTERIGEFGAALGLRLDKEAAVDPFFAAEGPRALLQRLAPVKHEFQHGGLAIASVNTHRNFFGERCDIRLGDTGEHAYTGCVAFGLERWLTVLTDLHDGDVRAALDAVVAVAERAS</sequence>
<dbReference type="RefSeq" id="WP_184687451.1">
    <property type="nucleotide sequence ID" value="NZ_JACHJN010000001.1"/>
</dbReference>
<dbReference type="SUPFAM" id="SSF55681">
    <property type="entry name" value="Class II aaRS and biotin synthetases"/>
    <property type="match status" value="1"/>
</dbReference>